<reference evidence="1" key="2">
    <citation type="journal article" date="2023" name="IMA Fungus">
        <title>Comparative genomic study of the Penicillium genus elucidates a diverse pangenome and 15 lateral gene transfer events.</title>
        <authorList>
            <person name="Petersen C."/>
            <person name="Sorensen T."/>
            <person name="Nielsen M.R."/>
            <person name="Sondergaard T.E."/>
            <person name="Sorensen J.L."/>
            <person name="Fitzpatrick D.A."/>
            <person name="Frisvad J.C."/>
            <person name="Nielsen K.L."/>
        </authorList>
    </citation>
    <scope>NUCLEOTIDE SEQUENCE</scope>
    <source>
        <strain evidence="1">IBT 26290</strain>
    </source>
</reference>
<protein>
    <submittedName>
        <fullName evidence="1">Uncharacterized protein</fullName>
    </submittedName>
</protein>
<dbReference type="Proteomes" id="UP001149163">
    <property type="component" value="Unassembled WGS sequence"/>
</dbReference>
<reference evidence="1" key="1">
    <citation type="submission" date="2022-11" db="EMBL/GenBank/DDBJ databases">
        <authorList>
            <person name="Petersen C."/>
        </authorList>
    </citation>
    <scope>NUCLEOTIDE SEQUENCE</scope>
    <source>
        <strain evidence="1">IBT 26290</strain>
    </source>
</reference>
<dbReference type="EMBL" id="JAPQKN010000008">
    <property type="protein sequence ID" value="KAJ5151006.1"/>
    <property type="molecule type" value="Genomic_DNA"/>
</dbReference>
<accession>A0A9W9HM67</accession>
<proteinExistence type="predicted"/>
<gene>
    <name evidence="1" type="ORF">N7482_010258</name>
</gene>
<sequence>MPLSLPGSLVSGISGSVDALLLPTLLRIYISPSPCVPAPHAPQIYPQYHTRTAHDYKDAVCETSAPVNTAITTRTVRPACKIAIGSAGLCICIPFDGGGIYTLQTAVTAAGNQKARIDLPPVGLVLGSSLLRPAQDPEPKSWKWVGPGAHEEGEVDAPWVGGSTETVSSPGRPSILLWVPVRAWAQMGRSDDISTSTAASTVPSARASPACKLSLAGFRFVADKRRSI</sequence>
<keyword evidence="2" id="KW-1185">Reference proteome</keyword>
<dbReference type="AlphaFoldDB" id="A0A9W9HM67"/>
<dbReference type="GeneID" id="81431558"/>
<dbReference type="RefSeq" id="XP_056538339.1">
    <property type="nucleotide sequence ID" value="XM_056692382.1"/>
</dbReference>
<organism evidence="1 2">
    <name type="scientific">Penicillium canariense</name>
    <dbReference type="NCBI Taxonomy" id="189055"/>
    <lineage>
        <taxon>Eukaryota</taxon>
        <taxon>Fungi</taxon>
        <taxon>Dikarya</taxon>
        <taxon>Ascomycota</taxon>
        <taxon>Pezizomycotina</taxon>
        <taxon>Eurotiomycetes</taxon>
        <taxon>Eurotiomycetidae</taxon>
        <taxon>Eurotiales</taxon>
        <taxon>Aspergillaceae</taxon>
        <taxon>Penicillium</taxon>
    </lineage>
</organism>
<evidence type="ECO:0000313" key="1">
    <source>
        <dbReference type="EMBL" id="KAJ5151006.1"/>
    </source>
</evidence>
<comment type="caution">
    <text evidence="1">The sequence shown here is derived from an EMBL/GenBank/DDBJ whole genome shotgun (WGS) entry which is preliminary data.</text>
</comment>
<name>A0A9W9HM67_9EURO</name>
<evidence type="ECO:0000313" key="2">
    <source>
        <dbReference type="Proteomes" id="UP001149163"/>
    </source>
</evidence>